<evidence type="ECO:0000256" key="1">
    <source>
        <dbReference type="SAM" id="MobiDB-lite"/>
    </source>
</evidence>
<dbReference type="Proteomes" id="UP000256964">
    <property type="component" value="Unassembled WGS sequence"/>
</dbReference>
<evidence type="ECO:0000313" key="2">
    <source>
        <dbReference type="EMBL" id="RDX48432.1"/>
    </source>
</evidence>
<reference evidence="2 3" key="1">
    <citation type="journal article" date="2018" name="Biotechnol. Biofuels">
        <title>Integrative visual omics of the white-rot fungus Polyporus brumalis exposes the biotechnological potential of its oxidative enzymes for delignifying raw plant biomass.</title>
        <authorList>
            <person name="Miyauchi S."/>
            <person name="Rancon A."/>
            <person name="Drula E."/>
            <person name="Hage H."/>
            <person name="Chaduli D."/>
            <person name="Favel A."/>
            <person name="Grisel S."/>
            <person name="Henrissat B."/>
            <person name="Herpoel-Gimbert I."/>
            <person name="Ruiz-Duenas F.J."/>
            <person name="Chevret D."/>
            <person name="Hainaut M."/>
            <person name="Lin J."/>
            <person name="Wang M."/>
            <person name="Pangilinan J."/>
            <person name="Lipzen A."/>
            <person name="Lesage-Meessen L."/>
            <person name="Navarro D."/>
            <person name="Riley R."/>
            <person name="Grigoriev I.V."/>
            <person name="Zhou S."/>
            <person name="Raouche S."/>
            <person name="Rosso M.N."/>
        </authorList>
    </citation>
    <scope>NUCLEOTIDE SEQUENCE [LARGE SCALE GENOMIC DNA]</scope>
    <source>
        <strain evidence="2 3">BRFM 1820</strain>
    </source>
</reference>
<protein>
    <submittedName>
        <fullName evidence="2">Uncharacterized protein</fullName>
    </submittedName>
</protein>
<sequence>MYAILRLHVLQATSRDRHHQVRAVIAIVTHDSHSPELPKPYILTHLPASECARRVRSSVKYQGLPSSAAVQTALVSRIPSPAGQTTAANRVRLHSQPRLALTVLNTHWLQAAGGKAAHRDPPARPLEPSDTRTSHTPFKRYGGRRESIRTGTTDRRTCAFEPRSGVGATTARADVVES</sequence>
<proteinExistence type="predicted"/>
<dbReference type="EMBL" id="KZ857411">
    <property type="protein sequence ID" value="RDX48432.1"/>
    <property type="molecule type" value="Genomic_DNA"/>
</dbReference>
<accession>A0A371D7F6</accession>
<keyword evidence="3" id="KW-1185">Reference proteome</keyword>
<gene>
    <name evidence="2" type="ORF">OH76DRAFT_653595</name>
</gene>
<feature type="compositionally biased region" description="Basic and acidic residues" evidence="1">
    <location>
        <begin position="117"/>
        <end position="133"/>
    </location>
</feature>
<organism evidence="2 3">
    <name type="scientific">Lentinus brumalis</name>
    <dbReference type="NCBI Taxonomy" id="2498619"/>
    <lineage>
        <taxon>Eukaryota</taxon>
        <taxon>Fungi</taxon>
        <taxon>Dikarya</taxon>
        <taxon>Basidiomycota</taxon>
        <taxon>Agaricomycotina</taxon>
        <taxon>Agaricomycetes</taxon>
        <taxon>Polyporales</taxon>
        <taxon>Polyporaceae</taxon>
        <taxon>Lentinus</taxon>
    </lineage>
</organism>
<evidence type="ECO:0000313" key="3">
    <source>
        <dbReference type="Proteomes" id="UP000256964"/>
    </source>
</evidence>
<feature type="compositionally biased region" description="Basic and acidic residues" evidence="1">
    <location>
        <begin position="143"/>
        <end position="158"/>
    </location>
</feature>
<feature type="region of interest" description="Disordered" evidence="1">
    <location>
        <begin position="113"/>
        <end position="178"/>
    </location>
</feature>
<name>A0A371D7F6_9APHY</name>
<dbReference type="AlphaFoldDB" id="A0A371D7F6"/>